<dbReference type="STRING" id="571913.VV02_22950"/>
<keyword evidence="3" id="KW-1185">Reference proteome</keyword>
<reference evidence="2 3" key="1">
    <citation type="submission" date="2015-03" db="EMBL/GenBank/DDBJ databases">
        <title>Luteipulveratus halotolerans sp. nov., a novel actinobacterium (Dermacoccaceae) from Sarawak, Malaysia.</title>
        <authorList>
            <person name="Juboi H."/>
            <person name="Basik A."/>
            <person name="Shamsul S.S."/>
            <person name="Arnold P."/>
            <person name="Schmitt E.K."/>
            <person name="Sanglier J.-J."/>
            <person name="Yeo T."/>
        </authorList>
    </citation>
    <scope>NUCLEOTIDE SEQUENCE [LARGE SCALE GENOMIC DNA]</scope>
    <source>
        <strain evidence="2 3">MN07-A0370</strain>
    </source>
</reference>
<evidence type="ECO:0008006" key="4">
    <source>
        <dbReference type="Google" id="ProtNLM"/>
    </source>
</evidence>
<dbReference type="OrthoDB" id="4859209at2"/>
<feature type="chain" id="PRO_5005461903" description="ATP/GTP-binding protein" evidence="1">
    <location>
        <begin position="20"/>
        <end position="321"/>
    </location>
</feature>
<keyword evidence="1" id="KW-0732">Signal</keyword>
<evidence type="ECO:0000313" key="2">
    <source>
        <dbReference type="EMBL" id="AKU18052.1"/>
    </source>
</evidence>
<protein>
    <recommendedName>
        <fullName evidence="4">ATP/GTP-binding protein</fullName>
    </recommendedName>
</protein>
<dbReference type="Proteomes" id="UP000066480">
    <property type="component" value="Chromosome"/>
</dbReference>
<accession>A0A0K1JMV6</accession>
<dbReference type="EMBL" id="CP011112">
    <property type="protein sequence ID" value="AKU18052.1"/>
    <property type="molecule type" value="Genomic_DNA"/>
</dbReference>
<feature type="signal peptide" evidence="1">
    <location>
        <begin position="1"/>
        <end position="19"/>
    </location>
</feature>
<organism evidence="2 3">
    <name type="scientific">Luteipulveratus mongoliensis</name>
    <dbReference type="NCBI Taxonomy" id="571913"/>
    <lineage>
        <taxon>Bacteria</taxon>
        <taxon>Bacillati</taxon>
        <taxon>Actinomycetota</taxon>
        <taxon>Actinomycetes</taxon>
        <taxon>Micrococcales</taxon>
        <taxon>Dermacoccaceae</taxon>
        <taxon>Luteipulveratus</taxon>
    </lineage>
</organism>
<dbReference type="RefSeq" id="WP_052595391.1">
    <property type="nucleotide sequence ID" value="NZ_CP011112.1"/>
</dbReference>
<sequence>MTVALVGVLSAAGTTSAAAFDGPTPGPGVAHKSAKDQARLAASQAGLFGGTVQRSIGSCNVISGPSYLGVDCGSVSGGGTITIKGLLGPDPLPGCWDTEMGPDEQEAMGVQSVAGPGGYTWYWHKCLKGIDPKTLKVKPEGVSFTYGVVVFPNTPKKGDPRPTILTIRQKRLVDSQEKRGVIPSPVAGLSPDATPVVNQAAAFFDGTDGEVAVDAGPISLRARVDKITVRPQGTAESISCPGTGIQVTAADTRATKPNACWYEYENSSHGQPDNRYQAGITAHWNVEYSTNGGSTWSPLNNFTKQATTTVQVNEIQSLVVR</sequence>
<proteinExistence type="predicted"/>
<dbReference type="AlphaFoldDB" id="A0A0K1JMV6"/>
<gene>
    <name evidence="2" type="ORF">VV02_22950</name>
</gene>
<evidence type="ECO:0000313" key="3">
    <source>
        <dbReference type="Proteomes" id="UP000066480"/>
    </source>
</evidence>
<dbReference type="KEGG" id="lmoi:VV02_22950"/>
<evidence type="ECO:0000256" key="1">
    <source>
        <dbReference type="SAM" id="SignalP"/>
    </source>
</evidence>
<name>A0A0K1JMV6_9MICO</name>